<keyword evidence="2" id="KW-1185">Reference proteome</keyword>
<dbReference type="InterPro" id="IPR008557">
    <property type="entry name" value="PhoX"/>
</dbReference>
<gene>
    <name evidence="1" type="ORF">HCU74_16595</name>
</gene>
<dbReference type="EMBL" id="JAAWWK010000006">
    <property type="protein sequence ID" value="NKI19029.1"/>
    <property type="molecule type" value="Genomic_DNA"/>
</dbReference>
<name>A0ABX1GLJ3_9GAMM</name>
<dbReference type="PANTHER" id="PTHR35399:SF2">
    <property type="entry name" value="DUF839 DOMAIN-CONTAINING PROTEIN"/>
    <property type="match status" value="1"/>
</dbReference>
<comment type="caution">
    <text evidence="1">The sequence shown here is derived from an EMBL/GenBank/DDBJ whole genome shotgun (WGS) entry which is preliminary data.</text>
</comment>
<accession>A0ABX1GLJ3</accession>
<reference evidence="1 2" key="1">
    <citation type="submission" date="2020-04" db="EMBL/GenBank/DDBJ databases">
        <authorList>
            <person name="Yoon J."/>
        </authorList>
    </citation>
    <scope>NUCLEOTIDE SEQUENCE [LARGE SCALE GENOMIC DNA]</scope>
    <source>
        <strain evidence="1 2">KMU-166</strain>
    </source>
</reference>
<dbReference type="Pfam" id="PF05787">
    <property type="entry name" value="PhoX"/>
    <property type="match status" value="2"/>
</dbReference>
<dbReference type="Proteomes" id="UP000765845">
    <property type="component" value="Unassembled WGS sequence"/>
</dbReference>
<evidence type="ECO:0000313" key="1">
    <source>
        <dbReference type="EMBL" id="NKI19029.1"/>
    </source>
</evidence>
<dbReference type="PROSITE" id="PS51318">
    <property type="entry name" value="TAT"/>
    <property type="match status" value="1"/>
</dbReference>
<dbReference type="SUPFAM" id="SSF63829">
    <property type="entry name" value="Calcium-dependent phosphotriesterase"/>
    <property type="match status" value="1"/>
</dbReference>
<dbReference type="InterPro" id="IPR006311">
    <property type="entry name" value="TAT_signal"/>
</dbReference>
<evidence type="ECO:0000313" key="2">
    <source>
        <dbReference type="Proteomes" id="UP000765845"/>
    </source>
</evidence>
<protein>
    <submittedName>
        <fullName evidence="1">DUF839 domain-containing protein</fullName>
    </submittedName>
</protein>
<dbReference type="RefSeq" id="WP_168451533.1">
    <property type="nucleotide sequence ID" value="NZ_JAAWWK010000006.1"/>
</dbReference>
<dbReference type="PANTHER" id="PTHR35399">
    <property type="entry name" value="SLR8030 PROTEIN"/>
    <property type="match status" value="1"/>
</dbReference>
<sequence>MRNLAAQSRRSFLRNVFLGGVALGAAPWPALAKASADRVAGELKLAAGPLAKLPPIEKKVIADGVARGIDDRLYAPKGFEVRCVARHGLDPLTMAAGGDGYHWHRDPDGGAVFPADDGGWVYACNSEAVPGGVGALRFDAAGNKTAAYRVLDDTRRNCAGGATPWGTWLSCEEVSDGLVYECDPFGSTADAVVKPALGAFPHEACAIDPIHHTCYQTEDGGNQRFYRFVSTPEDLTDLPGGGKRMGLEKGELQVMSVAGFENGGKPKASDLRLPRRVNWVPAGGDAGTYFAGGEGLWYHEVPVSMQMPPVEGLKPTRGVMFFATKKDNRIYAYDIENALVEIVFDNDNQQQMSSVDERGKLRRGPRFSQVDNVVVSPAGDVVVAEDGSSQRLMVIVPNGQPQLLMQIIGGDSEITGPAFTPDGSRLYFNSQRGPDGVGGFLGATYEMHIPPEYRRRPRRG</sequence>
<organism evidence="1 2">
    <name type="scientific">Spongiibacter thalassae</name>
    <dbReference type="NCBI Taxonomy" id="2721624"/>
    <lineage>
        <taxon>Bacteria</taxon>
        <taxon>Pseudomonadati</taxon>
        <taxon>Pseudomonadota</taxon>
        <taxon>Gammaproteobacteria</taxon>
        <taxon>Cellvibrionales</taxon>
        <taxon>Spongiibacteraceae</taxon>
        <taxon>Spongiibacter</taxon>
    </lineage>
</organism>
<proteinExistence type="predicted"/>